<dbReference type="EMBL" id="CABFJX010000112">
    <property type="protein sequence ID" value="VTT63457.1"/>
    <property type="molecule type" value="Genomic_DNA"/>
</dbReference>
<gene>
    <name evidence="2" type="ORF">C2S_480</name>
</gene>
<dbReference type="InterPro" id="IPR010730">
    <property type="entry name" value="HET"/>
</dbReference>
<organism evidence="2 3">
    <name type="scientific">Fusarium fujikuroi</name>
    <name type="common">Bakanae and foot rot disease fungus</name>
    <name type="synonym">Gibberella fujikuroi</name>
    <dbReference type="NCBI Taxonomy" id="5127"/>
    <lineage>
        <taxon>Eukaryota</taxon>
        <taxon>Fungi</taxon>
        <taxon>Dikarya</taxon>
        <taxon>Ascomycota</taxon>
        <taxon>Pezizomycotina</taxon>
        <taxon>Sordariomycetes</taxon>
        <taxon>Hypocreomycetidae</taxon>
        <taxon>Hypocreales</taxon>
        <taxon>Nectriaceae</taxon>
        <taxon>Fusarium</taxon>
        <taxon>Fusarium fujikuroi species complex</taxon>
    </lineage>
</organism>
<dbReference type="Proteomes" id="UP000760494">
    <property type="component" value="Unassembled WGS sequence"/>
</dbReference>
<proteinExistence type="predicted"/>
<dbReference type="Pfam" id="PF06985">
    <property type="entry name" value="HET"/>
    <property type="match status" value="1"/>
</dbReference>
<dbReference type="PANTHER" id="PTHR33112">
    <property type="entry name" value="DOMAIN PROTEIN, PUTATIVE-RELATED"/>
    <property type="match status" value="1"/>
</dbReference>
<evidence type="ECO:0000313" key="2">
    <source>
        <dbReference type="EMBL" id="VTT63457.1"/>
    </source>
</evidence>
<dbReference type="AlphaFoldDB" id="A0A9Q9RFZ7"/>
<accession>A0A9Q9RFZ7</accession>
<feature type="domain" description="Heterokaryon incompatibility" evidence="1">
    <location>
        <begin position="229"/>
        <end position="396"/>
    </location>
</feature>
<evidence type="ECO:0000259" key="1">
    <source>
        <dbReference type="Pfam" id="PF06985"/>
    </source>
</evidence>
<reference evidence="2" key="1">
    <citation type="submission" date="2019-05" db="EMBL/GenBank/DDBJ databases">
        <authorList>
            <person name="Piombo E."/>
        </authorList>
    </citation>
    <scope>NUCLEOTIDE SEQUENCE</scope>
    <source>
        <strain evidence="2">C2S</strain>
    </source>
</reference>
<name>A0A9Q9RFZ7_FUSFU</name>
<comment type="caution">
    <text evidence="2">The sequence shown here is derived from an EMBL/GenBank/DDBJ whole genome shotgun (WGS) entry which is preliminary data.</text>
</comment>
<dbReference type="PANTHER" id="PTHR33112:SF16">
    <property type="entry name" value="HETEROKARYON INCOMPATIBILITY DOMAIN-CONTAINING PROTEIN"/>
    <property type="match status" value="1"/>
</dbReference>
<protein>
    <recommendedName>
        <fullName evidence="1">Heterokaryon incompatibility domain-containing protein</fullName>
    </recommendedName>
</protein>
<evidence type="ECO:0000313" key="3">
    <source>
        <dbReference type="Proteomes" id="UP000760494"/>
    </source>
</evidence>
<sequence>MTLCSLCRTIPFDKLPTVPQDIKDGYMTGNPYIQYFRGWPPEDKGFLHYQSLDALQRSASELQCLLCNLILEQVLLCQAELEKLKPGWELNRAYEYAWPLWEFWLIKPASGRDGFWVMTFTDELGFKDEVRRREARLVAAIGLCVEDVTALILSGDPLEGAIRGRPVERQRGTPIALGRVCNWLKDCDKHPHCSPTQTFLPTRVIDVGKELNSPYVRLLETQEHDAGRYVALSYCWGEMPQFTTTRSTLQERKDGILVTSLPKTHQDAIQITQMLGVRYLWIDSICICQGDKEDWERESAKMLSVYANSYLTIAASNGKDSHEGLFNEIPAIKYVQIDLVFGNLQGQALAFSLPLQEESFSTGCLMKDNRPTFPLFVDYITLPKEPLSRRGWTLQERVLSHRTLHYSSRQMLFECNEAFRGEDGLFFQARFDTIHQKGSERDAAAIDHESEHSTYKDALLKSWYRLVQLYGQRHLSVPSDKLPAISGLASIFAERLGDQYLAGLWRSDLMVGLCWQGLKHGRRRSWASVDGYISLGFPLAYNILATIIDVEVTLKGANPYGEVLEGKIAICAPMERLCPVRGESTQPVEFELRVENAQTVRTMCCFDSIEFSEDLYKEAGGIPENIQGREFFALILIELAGLRDDNLPFLGLVVERIKGKEEYQRVGNFRTSGKALRKETKGREKDRAQSITLI</sequence>